<feature type="compositionally biased region" description="Polar residues" evidence="1">
    <location>
        <begin position="336"/>
        <end position="346"/>
    </location>
</feature>
<proteinExistence type="predicted"/>
<feature type="region of interest" description="Disordered" evidence="1">
    <location>
        <begin position="335"/>
        <end position="462"/>
    </location>
</feature>
<feature type="compositionally biased region" description="Low complexity" evidence="1">
    <location>
        <begin position="378"/>
        <end position="406"/>
    </location>
</feature>
<dbReference type="EMBL" id="JADQDK010000001">
    <property type="protein sequence ID" value="MBW0137868.1"/>
    <property type="molecule type" value="Genomic_DNA"/>
</dbReference>
<evidence type="ECO:0000313" key="4">
    <source>
        <dbReference type="EMBL" id="MBW0137868.1"/>
    </source>
</evidence>
<keyword evidence="2" id="KW-0812">Transmembrane</keyword>
<dbReference type="RefSeq" id="WP_218604617.1">
    <property type="nucleotide sequence ID" value="NZ_JADQDJ010000241.1"/>
</dbReference>
<keyword evidence="2" id="KW-1133">Transmembrane helix</keyword>
<feature type="domain" description="DUF5667" evidence="3">
    <location>
        <begin position="196"/>
        <end position="246"/>
    </location>
</feature>
<sequence>MPAGQGKDAEQLDAAIEQGTPPGSVADSELARDLEIVAMLRSRRAAYDPHPVARSDAKQRLMAALLAAQAEDRAASAAPVPHPAELTAPLPSVAGSPAPVAGATDETAVFGRVTDHDVDGDTGLEAEPLSVEAPVVRSARPGRHSMPTRPGSRGRSRAADRPPARGLRRRFAFVGAVAMVALVAITTAGNFASRNALPGDALYGVKRASEDTGLAFTFDDTERAQQYLALATTRLDEVEQLVRLGAGATSADPALVENAMRDFDLSTGEGSRMLLGAEDAAGAPALGDLRTWAAEQAARLSVLRSSLPETAVPEADSSLALLDRLVGRTEALEARSSCSEVTSNTVDDLGRLPAEGTCSPQAQVADDPTTTVDESVAPTTTPDGTTPTTTPDSTTTPETSTSDDGGLLPELGSDGLPLPDSEGLSTSGGSGQGDNQVSVPLPLVPPIQLPPLLPGLPGVSIG</sequence>
<gene>
    <name evidence="4" type="ORF">I4I81_26905</name>
</gene>
<keyword evidence="2" id="KW-0472">Membrane</keyword>
<dbReference type="InterPro" id="IPR043725">
    <property type="entry name" value="DUF5667"/>
</dbReference>
<feature type="region of interest" description="Disordered" evidence="1">
    <location>
        <begin position="120"/>
        <end position="164"/>
    </location>
</feature>
<name>A0ABS6V037_9PSEU</name>
<dbReference type="Pfam" id="PF18915">
    <property type="entry name" value="DUF5667"/>
    <property type="match status" value="1"/>
</dbReference>
<dbReference type="Proteomes" id="UP000694287">
    <property type="component" value="Unassembled WGS sequence"/>
</dbReference>
<evidence type="ECO:0000256" key="1">
    <source>
        <dbReference type="SAM" id="MobiDB-lite"/>
    </source>
</evidence>
<comment type="caution">
    <text evidence="4">The sequence shown here is derived from an EMBL/GenBank/DDBJ whole genome shotgun (WGS) entry which is preliminary data.</text>
</comment>
<reference evidence="4 5" key="1">
    <citation type="submission" date="2020-11" db="EMBL/GenBank/DDBJ databases">
        <title>Pseudonocardia abyssalis sp. nov. and Pseudonocardia oceani sp. nov., description and phylogenomic analysis of two novel actinomycetes isolated from the deep Southern Ocean.</title>
        <authorList>
            <person name="Parra J."/>
        </authorList>
    </citation>
    <scope>NUCLEOTIDE SEQUENCE [LARGE SCALE GENOMIC DNA]</scope>
    <source>
        <strain evidence="4 5">KRD-168</strain>
    </source>
</reference>
<organism evidence="4 5">
    <name type="scientific">Pseudonocardia abyssalis</name>
    <dbReference type="NCBI Taxonomy" id="2792008"/>
    <lineage>
        <taxon>Bacteria</taxon>
        <taxon>Bacillati</taxon>
        <taxon>Actinomycetota</taxon>
        <taxon>Actinomycetes</taxon>
        <taxon>Pseudonocardiales</taxon>
        <taxon>Pseudonocardiaceae</taxon>
        <taxon>Pseudonocardia</taxon>
    </lineage>
</organism>
<feature type="compositionally biased region" description="Polar residues" evidence="1">
    <location>
        <begin position="358"/>
        <end position="373"/>
    </location>
</feature>
<evidence type="ECO:0000313" key="5">
    <source>
        <dbReference type="Proteomes" id="UP000694287"/>
    </source>
</evidence>
<accession>A0ABS6V037</accession>
<feature type="transmembrane region" description="Helical" evidence="2">
    <location>
        <begin position="171"/>
        <end position="192"/>
    </location>
</feature>
<evidence type="ECO:0000259" key="3">
    <source>
        <dbReference type="Pfam" id="PF18915"/>
    </source>
</evidence>
<feature type="region of interest" description="Disordered" evidence="1">
    <location>
        <begin position="1"/>
        <end position="29"/>
    </location>
</feature>
<protein>
    <recommendedName>
        <fullName evidence="3">DUF5667 domain-containing protein</fullName>
    </recommendedName>
</protein>
<keyword evidence="5" id="KW-1185">Reference proteome</keyword>
<feature type="compositionally biased region" description="Pro residues" evidence="1">
    <location>
        <begin position="442"/>
        <end position="454"/>
    </location>
</feature>
<evidence type="ECO:0000256" key="2">
    <source>
        <dbReference type="SAM" id="Phobius"/>
    </source>
</evidence>